<dbReference type="PANTHER" id="PTHR45008:SF1">
    <property type="entry name" value="PTS SYSTEM GLUCOSE-SPECIFIC EIIA COMPONENT"/>
    <property type="match status" value="1"/>
</dbReference>
<feature type="domain" description="PTS EIIA type-1" evidence="7">
    <location>
        <begin position="30"/>
        <end position="134"/>
    </location>
</feature>
<evidence type="ECO:0000256" key="5">
    <source>
        <dbReference type="ARBA" id="ARBA00022683"/>
    </source>
</evidence>
<comment type="caution">
    <text evidence="8">The sequence shown here is derived from an EMBL/GenBank/DDBJ whole genome shotgun (WGS) entry which is preliminary data.</text>
</comment>
<accession>A0ABU5T744</accession>
<keyword evidence="4" id="KW-0808">Transferase</keyword>
<evidence type="ECO:0000313" key="8">
    <source>
        <dbReference type="EMBL" id="MEA5455470.1"/>
    </source>
</evidence>
<keyword evidence="3 8" id="KW-0762">Sugar transport</keyword>
<dbReference type="InterPro" id="IPR001127">
    <property type="entry name" value="PTS_EIIA_1_perm"/>
</dbReference>
<sequence length="161" mass="16261">MSQGLTARDEPIVVLSPLSGRVVPIAEVPDPVFSGQMVGSGAGVEPAPEAFDVVSPVAGKIVKLLPHAFVVVDASGRGVLTHVGIDTVKLKGEGFTILAAQGDQVAAGAPIMRVDPQAAIAAGYSLVSPVVVLDSKADTATLLAEGSVAAGEQLFSWVRPA</sequence>
<dbReference type="PANTHER" id="PTHR45008">
    <property type="entry name" value="PTS SYSTEM GLUCOSE-SPECIFIC EIIA COMPONENT"/>
    <property type="match status" value="1"/>
</dbReference>
<evidence type="ECO:0000313" key="9">
    <source>
        <dbReference type="Proteomes" id="UP001304769"/>
    </source>
</evidence>
<dbReference type="RefSeq" id="WP_323279317.1">
    <property type="nucleotide sequence ID" value="NZ_JAYGGQ010000008.1"/>
</dbReference>
<organism evidence="8 9">
    <name type="scientific">Sinomonas terricola</name>
    <dbReference type="NCBI Taxonomy" id="3110330"/>
    <lineage>
        <taxon>Bacteria</taxon>
        <taxon>Bacillati</taxon>
        <taxon>Actinomycetota</taxon>
        <taxon>Actinomycetes</taxon>
        <taxon>Micrococcales</taxon>
        <taxon>Micrococcaceae</taxon>
        <taxon>Sinomonas</taxon>
    </lineage>
</organism>
<evidence type="ECO:0000256" key="2">
    <source>
        <dbReference type="ARBA" id="ARBA00022448"/>
    </source>
</evidence>
<evidence type="ECO:0000259" key="7">
    <source>
        <dbReference type="PROSITE" id="PS51093"/>
    </source>
</evidence>
<dbReference type="Gene3D" id="2.70.70.10">
    <property type="entry name" value="Glucose Permease (Domain IIA)"/>
    <property type="match status" value="1"/>
</dbReference>
<keyword evidence="6" id="KW-0418">Kinase</keyword>
<keyword evidence="5" id="KW-0598">Phosphotransferase system</keyword>
<evidence type="ECO:0000256" key="3">
    <source>
        <dbReference type="ARBA" id="ARBA00022597"/>
    </source>
</evidence>
<dbReference type="EMBL" id="JAYGGQ010000008">
    <property type="protein sequence ID" value="MEA5455470.1"/>
    <property type="molecule type" value="Genomic_DNA"/>
</dbReference>
<dbReference type="NCBIfam" id="TIGR00830">
    <property type="entry name" value="PTBA"/>
    <property type="match status" value="1"/>
</dbReference>
<dbReference type="Proteomes" id="UP001304769">
    <property type="component" value="Unassembled WGS sequence"/>
</dbReference>
<comment type="subcellular location">
    <subcellularLocation>
        <location evidence="1">Cytoplasm</location>
    </subcellularLocation>
</comment>
<dbReference type="InterPro" id="IPR011055">
    <property type="entry name" value="Dup_hybrid_motif"/>
</dbReference>
<proteinExistence type="predicted"/>
<evidence type="ECO:0000256" key="4">
    <source>
        <dbReference type="ARBA" id="ARBA00022679"/>
    </source>
</evidence>
<evidence type="ECO:0000256" key="6">
    <source>
        <dbReference type="ARBA" id="ARBA00022777"/>
    </source>
</evidence>
<reference evidence="8 9" key="1">
    <citation type="submission" date="2023-12" db="EMBL/GenBank/DDBJ databases">
        <title>Sinomonas terricola sp. nov, isolated from litchi orchard soil in Guangdong, PR China.</title>
        <authorList>
            <person name="Jiaxin W."/>
            <person name="Yang Z."/>
            <person name="Honghui Z."/>
        </authorList>
    </citation>
    <scope>NUCLEOTIDE SEQUENCE [LARGE SCALE GENOMIC DNA]</scope>
    <source>
        <strain evidence="8 9">JGH33</strain>
    </source>
</reference>
<dbReference type="InterPro" id="IPR050890">
    <property type="entry name" value="PTS_EIIA_component"/>
</dbReference>
<dbReference type="Pfam" id="PF00358">
    <property type="entry name" value="PTS_EIIA_1"/>
    <property type="match status" value="1"/>
</dbReference>
<name>A0ABU5T744_9MICC</name>
<gene>
    <name evidence="8" type="ORF">SPF06_12120</name>
</gene>
<protein>
    <submittedName>
        <fullName evidence="8">PTS glucose transporter subunit IIA</fullName>
    </submittedName>
</protein>
<evidence type="ECO:0000256" key="1">
    <source>
        <dbReference type="ARBA" id="ARBA00004496"/>
    </source>
</evidence>
<keyword evidence="9" id="KW-1185">Reference proteome</keyword>
<dbReference type="PROSITE" id="PS51093">
    <property type="entry name" value="PTS_EIIA_TYPE_1"/>
    <property type="match status" value="1"/>
</dbReference>
<dbReference type="SUPFAM" id="SSF51261">
    <property type="entry name" value="Duplicated hybrid motif"/>
    <property type="match status" value="1"/>
</dbReference>
<keyword evidence="2" id="KW-0813">Transport</keyword>